<reference evidence="2 3" key="1">
    <citation type="journal article" date="2015" name="Genome Announc.">
        <title>Expanding the biotechnology potential of lactobacilli through comparative genomics of 213 strains and associated genera.</title>
        <authorList>
            <person name="Sun Z."/>
            <person name="Harris H.M."/>
            <person name="McCann A."/>
            <person name="Guo C."/>
            <person name="Argimon S."/>
            <person name="Zhang W."/>
            <person name="Yang X."/>
            <person name="Jeffery I.B."/>
            <person name="Cooney J.C."/>
            <person name="Kagawa T.F."/>
            <person name="Liu W."/>
            <person name="Song Y."/>
            <person name="Salvetti E."/>
            <person name="Wrobel A."/>
            <person name="Rasinkangas P."/>
            <person name="Parkhill J."/>
            <person name="Rea M.C."/>
            <person name="O'Sullivan O."/>
            <person name="Ritari J."/>
            <person name="Douillard F.P."/>
            <person name="Paul Ross R."/>
            <person name="Yang R."/>
            <person name="Briner A.E."/>
            <person name="Felis G.E."/>
            <person name="de Vos W.M."/>
            <person name="Barrangou R."/>
            <person name="Klaenhammer T.R."/>
            <person name="Caufield P.W."/>
            <person name="Cui Y."/>
            <person name="Zhang H."/>
            <person name="O'Toole P.W."/>
        </authorList>
    </citation>
    <scope>NUCLEOTIDE SEQUENCE [LARGE SCALE GENOMIC DNA]</scope>
    <source>
        <strain evidence="2 3">DSM 5007</strain>
    </source>
</reference>
<sequence>MSAVTRRLANPWVSFFIVFVSTTTAAAIKRIALVMLSSVTEDSKIMTAMVIYLRLITR</sequence>
<dbReference type="Proteomes" id="UP000051820">
    <property type="component" value="Unassembled WGS sequence"/>
</dbReference>
<evidence type="ECO:0000256" key="1">
    <source>
        <dbReference type="SAM" id="Phobius"/>
    </source>
</evidence>
<proteinExistence type="predicted"/>
<organism evidence="2 3">
    <name type="scientific">Paucilactobacillus suebicus DSM 5007 = KCTC 3549</name>
    <dbReference type="NCBI Taxonomy" id="1423807"/>
    <lineage>
        <taxon>Bacteria</taxon>
        <taxon>Bacillati</taxon>
        <taxon>Bacillota</taxon>
        <taxon>Bacilli</taxon>
        <taxon>Lactobacillales</taxon>
        <taxon>Lactobacillaceae</taxon>
        <taxon>Paucilactobacillus</taxon>
    </lineage>
</organism>
<dbReference type="AlphaFoldDB" id="A0A0R1VXV6"/>
<keyword evidence="1" id="KW-0812">Transmembrane</keyword>
<protein>
    <submittedName>
        <fullName evidence="2">Uncharacterized protein</fullName>
    </submittedName>
</protein>
<evidence type="ECO:0000313" key="2">
    <source>
        <dbReference type="EMBL" id="KRM10513.1"/>
    </source>
</evidence>
<accession>A0A0R1VXV6</accession>
<keyword evidence="1" id="KW-0472">Membrane</keyword>
<dbReference type="PATRIC" id="fig|1423807.3.peg.1240"/>
<comment type="caution">
    <text evidence="2">The sequence shown here is derived from an EMBL/GenBank/DDBJ whole genome shotgun (WGS) entry which is preliminary data.</text>
</comment>
<name>A0A0R1VXV6_9LACO</name>
<evidence type="ECO:0000313" key="3">
    <source>
        <dbReference type="Proteomes" id="UP000051820"/>
    </source>
</evidence>
<keyword evidence="3" id="KW-1185">Reference proteome</keyword>
<keyword evidence="1" id="KW-1133">Transmembrane helix</keyword>
<dbReference type="EMBL" id="AZGF01000028">
    <property type="protein sequence ID" value="KRM10513.1"/>
    <property type="molecule type" value="Genomic_DNA"/>
</dbReference>
<gene>
    <name evidence="2" type="ORF">FD16_GL001217</name>
</gene>
<feature type="transmembrane region" description="Helical" evidence="1">
    <location>
        <begin position="12"/>
        <end position="36"/>
    </location>
</feature>